<feature type="transmembrane region" description="Helical" evidence="1">
    <location>
        <begin position="97"/>
        <end position="117"/>
    </location>
</feature>
<dbReference type="InterPro" id="IPR032834">
    <property type="entry name" value="NatK-like_C"/>
</dbReference>
<evidence type="ECO:0000313" key="4">
    <source>
        <dbReference type="Proteomes" id="UP000532194"/>
    </source>
</evidence>
<evidence type="ECO:0000259" key="2">
    <source>
        <dbReference type="Pfam" id="PF14501"/>
    </source>
</evidence>
<evidence type="ECO:0000256" key="1">
    <source>
        <dbReference type="SAM" id="Phobius"/>
    </source>
</evidence>
<feature type="transmembrane region" description="Helical" evidence="1">
    <location>
        <begin position="129"/>
        <end position="150"/>
    </location>
</feature>
<reference evidence="3 4" key="1">
    <citation type="submission" date="2020-02" db="EMBL/GenBank/DDBJ databases">
        <title>Characterization of phylogenetic diversity of novel bifidobacterial species isolated in Czech ZOOs.</title>
        <authorList>
            <person name="Lugli G.A."/>
            <person name="Vera N.B."/>
            <person name="Ventura M."/>
        </authorList>
    </citation>
    <scope>NUCLEOTIDE SEQUENCE [LARGE SCALE GENOMIC DNA]</scope>
    <source>
        <strain evidence="3 4">DSM 109957</strain>
    </source>
</reference>
<feature type="transmembrane region" description="Helical" evidence="1">
    <location>
        <begin position="227"/>
        <end position="250"/>
    </location>
</feature>
<dbReference type="Gene3D" id="3.30.565.10">
    <property type="entry name" value="Histidine kinase-like ATPase, C-terminal domain"/>
    <property type="match status" value="1"/>
</dbReference>
<feature type="transmembrane region" description="Helical" evidence="1">
    <location>
        <begin position="12"/>
        <end position="37"/>
    </location>
</feature>
<dbReference type="Pfam" id="PF14501">
    <property type="entry name" value="HATPase_c_5"/>
    <property type="match status" value="1"/>
</dbReference>
<dbReference type="SUPFAM" id="SSF55874">
    <property type="entry name" value="ATPase domain of HSP90 chaperone/DNA topoisomerase II/histidine kinase"/>
    <property type="match status" value="1"/>
</dbReference>
<dbReference type="Proteomes" id="UP000532194">
    <property type="component" value="Unassembled WGS sequence"/>
</dbReference>
<accession>A0A7Y0HT72</accession>
<proteinExistence type="predicted"/>
<dbReference type="EMBL" id="JAAIII010000006">
    <property type="protein sequence ID" value="NMM94771.1"/>
    <property type="molecule type" value="Genomic_DNA"/>
</dbReference>
<dbReference type="InterPro" id="IPR036890">
    <property type="entry name" value="HATPase_C_sf"/>
</dbReference>
<evidence type="ECO:0000313" key="3">
    <source>
        <dbReference type="EMBL" id="NMM94771.1"/>
    </source>
</evidence>
<organism evidence="3 4">
    <name type="scientific">Bifidobacterium oedipodis</name>
    <dbReference type="NCBI Taxonomy" id="2675322"/>
    <lineage>
        <taxon>Bacteria</taxon>
        <taxon>Bacillati</taxon>
        <taxon>Actinomycetota</taxon>
        <taxon>Actinomycetes</taxon>
        <taxon>Bifidobacteriales</taxon>
        <taxon>Bifidobacteriaceae</taxon>
        <taxon>Bifidobacterium</taxon>
    </lineage>
</organism>
<sequence>MSSELLEGLSHVGSAIVLPLFTSFIVELLVCAGLFVWRRNRRPLFVARVMLSVIVCVAAAVLTYVTVRFPTYVRLYRESPELLTSVMQHMPVLQRCLYAVPTILRFMMLYALCYAAIHFCFRIKTSTALFYTAAAVAMQHFVHCASQIIVDMMPGEWGDVDQWQGALVLFLLSVVCEMAGYWMFVRPLAVIPEGLTGHGVLLLFAGLMLCVNVFACLLSTFPLLPHAVSVLMMLTRLVTCAFVLALLAVIAGRESAERDGAVLRGLLSQQQAQLASDKETIDLINIKTHDLKKQLTLLSGRISQDEIAELNHLVDIYDASIRTGNEALDVVLANKSLLCEQKGIRFERMVDGSQLVAMKPADIYALFGNAIDNAIEAVQFIKESERRYVELNVREHMGMVRIHIENPYDAELTFDDGLPRTTKSDRQYHGFGLRSMRMIAKQYKGVLTVSAEGGVFAVDVLLPLS</sequence>
<feature type="domain" description="Sensor histidine kinase NatK-like C-terminal" evidence="2">
    <location>
        <begin position="358"/>
        <end position="463"/>
    </location>
</feature>
<keyword evidence="1" id="KW-0812">Transmembrane</keyword>
<comment type="caution">
    <text evidence="3">The sequence shown here is derived from an EMBL/GenBank/DDBJ whole genome shotgun (WGS) entry which is preliminary data.</text>
</comment>
<gene>
    <name evidence="3" type="ORF">G1C95_1959</name>
</gene>
<feature type="transmembrane region" description="Helical" evidence="1">
    <location>
        <begin position="197"/>
        <end position="221"/>
    </location>
</feature>
<keyword evidence="1" id="KW-0472">Membrane</keyword>
<feature type="transmembrane region" description="Helical" evidence="1">
    <location>
        <begin position="49"/>
        <end position="67"/>
    </location>
</feature>
<feature type="transmembrane region" description="Helical" evidence="1">
    <location>
        <begin position="162"/>
        <end position="185"/>
    </location>
</feature>
<dbReference type="CDD" id="cd16935">
    <property type="entry name" value="HATPase_AgrC-ComD-like"/>
    <property type="match status" value="1"/>
</dbReference>
<keyword evidence="1" id="KW-1133">Transmembrane helix</keyword>
<keyword evidence="4" id="KW-1185">Reference proteome</keyword>
<protein>
    <submittedName>
        <fullName evidence="3">GHKL domain-containing protein</fullName>
    </submittedName>
</protein>
<dbReference type="AlphaFoldDB" id="A0A7Y0HT72"/>
<name>A0A7Y0HT72_9BIFI</name>